<gene>
    <name evidence="2" type="primary">tssG</name>
    <name evidence="2" type="ORF">DLM46_15895</name>
</gene>
<dbReference type="AlphaFoldDB" id="A0A370N8B0"/>
<organism evidence="2 3">
    <name type="scientific">Paraburkholderia lacunae</name>
    <dbReference type="NCBI Taxonomy" id="2211104"/>
    <lineage>
        <taxon>Bacteria</taxon>
        <taxon>Pseudomonadati</taxon>
        <taxon>Pseudomonadota</taxon>
        <taxon>Betaproteobacteria</taxon>
        <taxon>Burkholderiales</taxon>
        <taxon>Burkholderiaceae</taxon>
        <taxon>Paraburkholderia</taxon>
    </lineage>
</organism>
<dbReference type="Proteomes" id="UP000254875">
    <property type="component" value="Unassembled WGS sequence"/>
</dbReference>
<sequence length="421" mass="45555">MAAQQGAALPAMKQYAPKEVPRPEGSPPPRRKSPWGIGGLGDPTPDREHPDTESLVRSLLARAPTMSFMQLCRLLEVRVPDHPGFGTGDTLEHEVVRFRPRPRTGFPAGEVASVEFADGADTGLDTSGPLTASTLPPTVRTTFMGLYGVDAAMPSYMIDDIVLREEGHEALEAFLDQFNHRFVTLLYRAWKKYRYPIGFRPGATDEHSLKLLSLAGFGWGEKPARAGLPDSRVLALLGLLIQRTRTSEGLAGVVALAVPGVEVRVDEFHPTFKAAGKPHVLGSTGSDKADDGANDNSGTLGAGYTLGTRVAYRGRAVRLTMRPASAVQAHDLLPGARLHRELMAFLRLYVGTKADVFLRMEVSSRHVPPPTMTSASSGPLPRLAWTTVLPSENERLITIELGSYEAFPAPAPNPYLAQRVA</sequence>
<dbReference type="InterPro" id="IPR010732">
    <property type="entry name" value="T6SS_TssG-like"/>
</dbReference>
<evidence type="ECO:0000313" key="3">
    <source>
        <dbReference type="Proteomes" id="UP000254875"/>
    </source>
</evidence>
<protein>
    <submittedName>
        <fullName evidence="2">Type VI secretion system baseplate subunit TssG</fullName>
    </submittedName>
</protein>
<reference evidence="3" key="1">
    <citation type="submission" date="2018-05" db="EMBL/GenBank/DDBJ databases">
        <authorList>
            <person name="Feng T."/>
        </authorList>
    </citation>
    <scope>NUCLEOTIDE SEQUENCE [LARGE SCALE GENOMIC DNA]</scope>
    <source>
        <strain evidence="3">S27</strain>
    </source>
</reference>
<evidence type="ECO:0000313" key="2">
    <source>
        <dbReference type="EMBL" id="RDK01844.1"/>
    </source>
</evidence>
<name>A0A370N8B0_9BURK</name>
<feature type="region of interest" description="Disordered" evidence="1">
    <location>
        <begin position="1"/>
        <end position="52"/>
    </location>
</feature>
<dbReference type="PANTHER" id="PTHR35564">
    <property type="match status" value="1"/>
</dbReference>
<dbReference type="RefSeq" id="WP_115101705.1">
    <property type="nucleotide sequence ID" value="NZ_QHKS01000009.1"/>
</dbReference>
<dbReference type="Pfam" id="PF06996">
    <property type="entry name" value="T6SS_TssG"/>
    <property type="match status" value="1"/>
</dbReference>
<dbReference type="NCBIfam" id="TIGR03347">
    <property type="entry name" value="VI_chp_1"/>
    <property type="match status" value="1"/>
</dbReference>
<comment type="caution">
    <text evidence="2">The sequence shown here is derived from an EMBL/GenBank/DDBJ whole genome shotgun (WGS) entry which is preliminary data.</text>
</comment>
<feature type="region of interest" description="Disordered" evidence="1">
    <location>
        <begin position="279"/>
        <end position="298"/>
    </location>
</feature>
<dbReference type="PANTHER" id="PTHR35564:SF3">
    <property type="entry name" value="TYPE VI SECRETION SYSTEM BASEPLATE SUBUNIT TSSG"/>
    <property type="match status" value="1"/>
</dbReference>
<evidence type="ECO:0000256" key="1">
    <source>
        <dbReference type="SAM" id="MobiDB-lite"/>
    </source>
</evidence>
<dbReference type="EMBL" id="QHKS01000009">
    <property type="protein sequence ID" value="RDK01844.1"/>
    <property type="molecule type" value="Genomic_DNA"/>
</dbReference>
<proteinExistence type="predicted"/>
<accession>A0A370N8B0</accession>
<dbReference type="OrthoDB" id="1523296at2"/>
<keyword evidence="3" id="KW-1185">Reference proteome</keyword>